<evidence type="ECO:0000313" key="13">
    <source>
        <dbReference type="Proteomes" id="UP000038010"/>
    </source>
</evidence>
<evidence type="ECO:0000256" key="1">
    <source>
        <dbReference type="ARBA" id="ARBA00004123"/>
    </source>
</evidence>
<evidence type="ECO:0000256" key="4">
    <source>
        <dbReference type="ARBA" id="ARBA00023015"/>
    </source>
</evidence>
<dbReference type="GO" id="GO:0016592">
    <property type="term" value="C:mediator complex"/>
    <property type="evidence" value="ECO:0007669"/>
    <property type="project" value="TreeGrafter"/>
</dbReference>
<gene>
    <name evidence="9" type="primary">MED16</name>
    <name evidence="12" type="ORF">AB675_6486</name>
</gene>
<keyword evidence="13" id="KW-1185">Reference proteome</keyword>
<dbReference type="Pfam" id="PF11635">
    <property type="entry name" value="Med16_N"/>
    <property type="match status" value="1"/>
</dbReference>
<feature type="region of interest" description="Disordered" evidence="10">
    <location>
        <begin position="499"/>
        <end position="522"/>
    </location>
</feature>
<proteinExistence type="inferred from homology"/>
<dbReference type="Proteomes" id="UP000038010">
    <property type="component" value="Unassembled WGS sequence"/>
</dbReference>
<dbReference type="AlphaFoldDB" id="A0A0N1P1S8"/>
<evidence type="ECO:0000256" key="3">
    <source>
        <dbReference type="ARBA" id="ARBA00019614"/>
    </source>
</evidence>
<feature type="domain" description="Mediator complex subunit Med16 N-terminal" evidence="11">
    <location>
        <begin position="166"/>
        <end position="469"/>
    </location>
</feature>
<evidence type="ECO:0000259" key="11">
    <source>
        <dbReference type="Pfam" id="PF11635"/>
    </source>
</evidence>
<dbReference type="PANTHER" id="PTHR13224">
    <property type="entry name" value="THYROID HORMONE RECEPTOR-ASSOCIATED PROTEIN-RELATED"/>
    <property type="match status" value="1"/>
</dbReference>
<keyword evidence="6 9" id="KW-0804">Transcription</keyword>
<dbReference type="OrthoDB" id="4139168at2759"/>
<evidence type="ECO:0000256" key="2">
    <source>
        <dbReference type="ARBA" id="ARBA00006543"/>
    </source>
</evidence>
<dbReference type="GeneID" id="28738661"/>
<evidence type="ECO:0000256" key="8">
    <source>
        <dbReference type="ARBA" id="ARBA00032015"/>
    </source>
</evidence>
<dbReference type="InterPro" id="IPR048338">
    <property type="entry name" value="Mediator_Med16"/>
</dbReference>
<comment type="caution">
    <text evidence="12">The sequence shown here is derived from an EMBL/GenBank/DDBJ whole genome shotgun (WGS) entry which is preliminary data.</text>
</comment>
<dbReference type="InterPro" id="IPR021665">
    <property type="entry name" value="Mediator_Med16_N"/>
</dbReference>
<evidence type="ECO:0000256" key="7">
    <source>
        <dbReference type="ARBA" id="ARBA00023242"/>
    </source>
</evidence>
<keyword evidence="7 9" id="KW-0539">Nucleus</keyword>
<protein>
    <recommendedName>
        <fullName evidence="3 9">Mediator of RNA polymerase II transcription subunit 16</fullName>
    </recommendedName>
    <alternativeName>
        <fullName evidence="8 9">Mediator complex subunit 16</fullName>
    </alternativeName>
</protein>
<evidence type="ECO:0000256" key="9">
    <source>
        <dbReference type="RuleBase" id="RU364149"/>
    </source>
</evidence>
<comment type="subunit">
    <text evidence="9">Component of the Mediator complex.</text>
</comment>
<dbReference type="EMBL" id="LFJN01000004">
    <property type="protein sequence ID" value="KPI44057.1"/>
    <property type="molecule type" value="Genomic_DNA"/>
</dbReference>
<dbReference type="RefSeq" id="XP_018004020.1">
    <property type="nucleotide sequence ID" value="XM_018146781.1"/>
</dbReference>
<dbReference type="PANTHER" id="PTHR13224:SF6">
    <property type="entry name" value="MEDIATOR OF RNA POLYMERASE II TRANSCRIPTION SUBUNIT 16"/>
    <property type="match status" value="1"/>
</dbReference>
<keyword evidence="4 9" id="KW-0805">Transcription regulation</keyword>
<reference evidence="12 13" key="1">
    <citation type="submission" date="2015-06" db="EMBL/GenBank/DDBJ databases">
        <title>Draft genome of the ant-associated black yeast Phialophora attae CBS 131958.</title>
        <authorList>
            <person name="Moreno L.F."/>
            <person name="Stielow B.J."/>
            <person name="de Hoog S."/>
            <person name="Vicente V.A."/>
            <person name="Weiss V.A."/>
            <person name="de Vries M."/>
            <person name="Cruz L.M."/>
            <person name="Souza E.M."/>
        </authorList>
    </citation>
    <scope>NUCLEOTIDE SEQUENCE [LARGE SCALE GENOMIC DNA]</scope>
    <source>
        <strain evidence="12 13">CBS 131958</strain>
    </source>
</reference>
<sequence length="522" mass="55764">MDPDFDGDAFFNEESLPHINDGALQTQIDQLDPTAVGLGVPDAVALPTINADVLQRLVSLHANGCSNRLAWSRQGHIASISGDGRGIVLQYLVFDRRKQSWQLSPKRIEHVGRGQIANIIWSPLATDLAVLGVAGNLTVLRPVGTATNRLAEVKLGAGGDLADFGQVIGLHWLGQDRAERPRQLVQSASKSNDTGRWQHRHVKAAVLQPVYPRAIIVVSREAKLALIYEKMDSSFGKLTCDLVTHLEEYTHAAVAPATNGKLLVALHSKTGNISVRSVAIDMMPVRSEGLPTLKVELSASELSNAALPSLNGQIYDGNTQHLTHLGIIPSSEIEKATRLPTTVFGIYAHMNYDIAAGMGPFMSTATIRRWSISPLNETLFSKFNDGPTKTKHGATAATEESNVVEALPDKDEQAITNVSVLENGQGFHITTVDGRTDLLSTADLSSSLAFPSEDGSISSLMQAGFALPVIQSPASVALSPNLFCAAGVDTHQDVELAISQHNPPDPTQTLDPSTTSGDTAVA</sequence>
<organism evidence="12 13">
    <name type="scientific">Cyphellophora attinorum</name>
    <dbReference type="NCBI Taxonomy" id="1664694"/>
    <lineage>
        <taxon>Eukaryota</taxon>
        <taxon>Fungi</taxon>
        <taxon>Dikarya</taxon>
        <taxon>Ascomycota</taxon>
        <taxon>Pezizomycotina</taxon>
        <taxon>Eurotiomycetes</taxon>
        <taxon>Chaetothyriomycetidae</taxon>
        <taxon>Chaetothyriales</taxon>
        <taxon>Cyphellophoraceae</taxon>
        <taxon>Cyphellophora</taxon>
    </lineage>
</organism>
<accession>A0A0N1P1S8</accession>
<dbReference type="GO" id="GO:0045893">
    <property type="term" value="P:positive regulation of DNA-templated transcription"/>
    <property type="evidence" value="ECO:0007669"/>
    <property type="project" value="TreeGrafter"/>
</dbReference>
<dbReference type="VEuPathDB" id="FungiDB:AB675_6486"/>
<keyword evidence="5 9" id="KW-0010">Activator</keyword>
<evidence type="ECO:0000256" key="10">
    <source>
        <dbReference type="SAM" id="MobiDB-lite"/>
    </source>
</evidence>
<comment type="similarity">
    <text evidence="2 9">Belongs to the Mediator complex subunit 16 family.</text>
</comment>
<comment type="function">
    <text evidence="9">Component of the Mediator complex, a coactivator involved in the regulated transcription of nearly all RNA polymerase II-dependent genes. Mediator functions as a bridge to convey information from gene-specific regulatory proteins to the basal RNA polymerase II transcription machinery. Mediator is recruited to promoters by direct interactions with regulatory proteins and serves as a scaffold for the assembly of a functional preinitiation complex with RNA polymerase II and the general transcription factors.</text>
</comment>
<evidence type="ECO:0000256" key="5">
    <source>
        <dbReference type="ARBA" id="ARBA00023159"/>
    </source>
</evidence>
<evidence type="ECO:0000313" key="12">
    <source>
        <dbReference type="EMBL" id="KPI44057.1"/>
    </source>
</evidence>
<dbReference type="STRING" id="1664694.A0A0N1P1S8"/>
<evidence type="ECO:0000256" key="6">
    <source>
        <dbReference type="ARBA" id="ARBA00023163"/>
    </source>
</evidence>
<name>A0A0N1P1S8_9EURO</name>
<comment type="subcellular location">
    <subcellularLocation>
        <location evidence="1 9">Nucleus</location>
    </subcellularLocation>
</comment>